<accession>A0A6I6E3G7</accession>
<evidence type="ECO:0000313" key="3">
    <source>
        <dbReference type="Proteomes" id="UP000422989"/>
    </source>
</evidence>
<evidence type="ECO:0000313" key="2">
    <source>
        <dbReference type="EMBL" id="QGU28479.1"/>
    </source>
</evidence>
<proteinExistence type="predicted"/>
<dbReference type="GO" id="GO:0003677">
    <property type="term" value="F:DNA binding"/>
    <property type="evidence" value="ECO:0007669"/>
    <property type="project" value="InterPro"/>
</dbReference>
<dbReference type="Gene3D" id="1.10.260.40">
    <property type="entry name" value="lambda repressor-like DNA-binding domains"/>
    <property type="match status" value="1"/>
</dbReference>
<dbReference type="PROSITE" id="PS50943">
    <property type="entry name" value="HTH_CROC1"/>
    <property type="match status" value="1"/>
</dbReference>
<evidence type="ECO:0000259" key="1">
    <source>
        <dbReference type="PROSITE" id="PS50943"/>
    </source>
</evidence>
<dbReference type="SMART" id="SM00530">
    <property type="entry name" value="HTH_XRE"/>
    <property type="match status" value="1"/>
</dbReference>
<dbReference type="OrthoDB" id="4990661at2"/>
<dbReference type="KEGG" id="moj:D7D94_12955"/>
<dbReference type="AlphaFoldDB" id="A0A6I6E3G7"/>
<feature type="domain" description="HTH cro/C1-type" evidence="1">
    <location>
        <begin position="17"/>
        <end position="77"/>
    </location>
</feature>
<dbReference type="SUPFAM" id="SSF47413">
    <property type="entry name" value="lambda repressor-like DNA-binding domains"/>
    <property type="match status" value="1"/>
</dbReference>
<protein>
    <submittedName>
        <fullName evidence="2">XRE family transcriptional regulator</fullName>
    </submittedName>
</protein>
<name>A0A6I6E3G7_9MICO</name>
<dbReference type="Pfam" id="PF13560">
    <property type="entry name" value="HTH_31"/>
    <property type="match status" value="1"/>
</dbReference>
<sequence length="186" mass="21174">MAPEEKSPFDVRFGGRIRSVREERGKTQAEVVADMRRRGIEYMNTSTLSRIEAGSRPVRLEEARVLARILAVSLDGMIAEGETIALVSARHRVAREKYVALREAVVNVTLAQLDIKHDVELLEDELKLMERDEFAFEAEILKENLESFGRIDILKDARELRDETLKAHKSLSGSRAGRFIATRLRK</sequence>
<dbReference type="RefSeq" id="WP_156243023.1">
    <property type="nucleotide sequence ID" value="NZ_BAAAZL010000003.1"/>
</dbReference>
<dbReference type="EMBL" id="CP032550">
    <property type="protein sequence ID" value="QGU28479.1"/>
    <property type="molecule type" value="Genomic_DNA"/>
</dbReference>
<dbReference type="Proteomes" id="UP000422989">
    <property type="component" value="Chromosome"/>
</dbReference>
<dbReference type="InterPro" id="IPR001387">
    <property type="entry name" value="Cro/C1-type_HTH"/>
</dbReference>
<keyword evidence="3" id="KW-1185">Reference proteome</keyword>
<dbReference type="CDD" id="cd00093">
    <property type="entry name" value="HTH_XRE"/>
    <property type="match status" value="1"/>
</dbReference>
<dbReference type="InterPro" id="IPR010982">
    <property type="entry name" value="Lambda_DNA-bd_dom_sf"/>
</dbReference>
<organism evidence="2 3">
    <name type="scientific">Microbacterium oryzae</name>
    <dbReference type="NCBI Taxonomy" id="743009"/>
    <lineage>
        <taxon>Bacteria</taxon>
        <taxon>Bacillati</taxon>
        <taxon>Actinomycetota</taxon>
        <taxon>Actinomycetes</taxon>
        <taxon>Micrococcales</taxon>
        <taxon>Microbacteriaceae</taxon>
        <taxon>Microbacterium</taxon>
    </lineage>
</organism>
<gene>
    <name evidence="2" type="ORF">D7D94_12955</name>
</gene>
<reference evidence="2 3" key="1">
    <citation type="submission" date="2018-09" db="EMBL/GenBank/DDBJ databases">
        <title>Whole genome sequencing of Microbacterium oryzae strain MB-10T.</title>
        <authorList>
            <person name="Das S.K."/>
        </authorList>
    </citation>
    <scope>NUCLEOTIDE SEQUENCE [LARGE SCALE GENOMIC DNA]</scope>
    <source>
        <strain evidence="2 3">MB-10</strain>
    </source>
</reference>